<gene>
    <name evidence="7" type="ORF">K431DRAFT_281148</name>
</gene>
<evidence type="ECO:0000256" key="3">
    <source>
        <dbReference type="ARBA" id="ARBA00022723"/>
    </source>
</evidence>
<keyword evidence="5" id="KW-0349">Heme</keyword>
<dbReference type="GO" id="GO:0020037">
    <property type="term" value="F:heme binding"/>
    <property type="evidence" value="ECO:0007669"/>
    <property type="project" value="InterPro"/>
</dbReference>
<dbReference type="GO" id="GO:0016705">
    <property type="term" value="F:oxidoreductase activity, acting on paired donors, with incorporation or reduction of molecular oxygen"/>
    <property type="evidence" value="ECO:0007669"/>
    <property type="project" value="InterPro"/>
</dbReference>
<dbReference type="InterPro" id="IPR001128">
    <property type="entry name" value="Cyt_P450"/>
</dbReference>
<proteinExistence type="inferred from homology"/>
<dbReference type="Pfam" id="PF00067">
    <property type="entry name" value="p450"/>
    <property type="match status" value="1"/>
</dbReference>
<protein>
    <submittedName>
        <fullName evidence="7">Cytochrome P450</fullName>
    </submittedName>
</protein>
<evidence type="ECO:0000256" key="1">
    <source>
        <dbReference type="ARBA" id="ARBA00001971"/>
    </source>
</evidence>
<comment type="similarity">
    <text evidence="2">Belongs to the cytochrome P450 family.</text>
</comment>
<dbReference type="AlphaFoldDB" id="A0A9P4UTZ6"/>
<reference evidence="7" key="1">
    <citation type="journal article" date="2020" name="Stud. Mycol.">
        <title>101 Dothideomycetes genomes: a test case for predicting lifestyles and emergence of pathogens.</title>
        <authorList>
            <person name="Haridas S."/>
            <person name="Albert R."/>
            <person name="Binder M."/>
            <person name="Bloem J."/>
            <person name="Labutti K."/>
            <person name="Salamov A."/>
            <person name="Andreopoulos B."/>
            <person name="Baker S."/>
            <person name="Barry K."/>
            <person name="Bills G."/>
            <person name="Bluhm B."/>
            <person name="Cannon C."/>
            <person name="Castanera R."/>
            <person name="Culley D."/>
            <person name="Daum C."/>
            <person name="Ezra D."/>
            <person name="Gonzalez J."/>
            <person name="Henrissat B."/>
            <person name="Kuo A."/>
            <person name="Liang C."/>
            <person name="Lipzen A."/>
            <person name="Lutzoni F."/>
            <person name="Magnuson J."/>
            <person name="Mondo S."/>
            <person name="Nolan M."/>
            <person name="Ohm R."/>
            <person name="Pangilinan J."/>
            <person name="Park H.-J."/>
            <person name="Ramirez L."/>
            <person name="Alfaro M."/>
            <person name="Sun H."/>
            <person name="Tritt A."/>
            <person name="Yoshinaga Y."/>
            <person name="Zwiers L.-H."/>
            <person name="Turgeon B."/>
            <person name="Goodwin S."/>
            <person name="Spatafora J."/>
            <person name="Crous P."/>
            <person name="Grigoriev I."/>
        </authorList>
    </citation>
    <scope>NUCLEOTIDE SEQUENCE</scope>
    <source>
        <strain evidence="7">CBS 116435</strain>
    </source>
</reference>
<evidence type="ECO:0000313" key="7">
    <source>
        <dbReference type="EMBL" id="KAF2725188.1"/>
    </source>
</evidence>
<dbReference type="PRINTS" id="PR00465">
    <property type="entry name" value="EP450IV"/>
</dbReference>
<feature type="signal peptide" evidence="6">
    <location>
        <begin position="1"/>
        <end position="21"/>
    </location>
</feature>
<evidence type="ECO:0000256" key="5">
    <source>
        <dbReference type="PIRSR" id="PIRSR602403-1"/>
    </source>
</evidence>
<evidence type="ECO:0000256" key="6">
    <source>
        <dbReference type="SAM" id="SignalP"/>
    </source>
</evidence>
<dbReference type="GO" id="GO:0004497">
    <property type="term" value="F:monooxygenase activity"/>
    <property type="evidence" value="ECO:0007669"/>
    <property type="project" value="InterPro"/>
</dbReference>
<dbReference type="PANTHER" id="PTHR47582:SF1">
    <property type="entry name" value="P450, PUTATIVE (EUROFUNG)-RELATED"/>
    <property type="match status" value="1"/>
</dbReference>
<sequence length="527" mass="58975">METTTILILLTAVVILSTLLSQKLFALQIDSREPPILKSKIPYIGHVINLLQYGQDYYVYLDQQHRKPIYTLQLGPQRVYVASSPEWCQAVHKNHKTLVFNGLVAHAMEKAFLFDKNSLEVMNNNLYLTEGSHGVMAEVHDQCYPFLLPGQSLDSMNYAFFSQLPKQFSSLAKGEISEKVRLFDYIRPRFAITSMYALYGPKNIFALNPELEEMFWLFSEGIGPIMASPAPSITHRKVDQARRKCMAALEQYAKDESWKEASGFIQKRFEVATRNGLTLQMAGRAELSMMFGLLVNTVPASFWVISFLFADQHLLSEVRAEIEKCIRSDAGEATIYISRLKSQCPLLLATIREVLRTAAPMNAIRVVKEETSITGVGTGETHVLKQGSFVVTAANAVHASASIWGPGADTFDPRRFYQPSSPDASLDLARAAQAVISRKVHPGAFRAFGSGINLCPGRHFAQTEIAALTALMVLQFDLKDALTRGPYKPPKFEPSKVFHGVVRPDKDVEVTVTRRPGWQAKDFVFEM</sequence>
<feature type="chain" id="PRO_5040137532" evidence="6">
    <location>
        <begin position="22"/>
        <end position="527"/>
    </location>
</feature>
<dbReference type="OrthoDB" id="3366823at2759"/>
<dbReference type="CDD" id="cd11040">
    <property type="entry name" value="CYP7_CYP8-like"/>
    <property type="match status" value="1"/>
</dbReference>
<dbReference type="Proteomes" id="UP000799441">
    <property type="component" value="Unassembled WGS sequence"/>
</dbReference>
<keyword evidence="6" id="KW-0732">Signal</keyword>
<dbReference type="GO" id="GO:0005506">
    <property type="term" value="F:iron ion binding"/>
    <property type="evidence" value="ECO:0007669"/>
    <property type="project" value="InterPro"/>
</dbReference>
<organism evidence="7 8">
    <name type="scientific">Polychaeton citri CBS 116435</name>
    <dbReference type="NCBI Taxonomy" id="1314669"/>
    <lineage>
        <taxon>Eukaryota</taxon>
        <taxon>Fungi</taxon>
        <taxon>Dikarya</taxon>
        <taxon>Ascomycota</taxon>
        <taxon>Pezizomycotina</taxon>
        <taxon>Dothideomycetes</taxon>
        <taxon>Dothideomycetidae</taxon>
        <taxon>Capnodiales</taxon>
        <taxon>Capnodiaceae</taxon>
        <taxon>Polychaeton</taxon>
    </lineage>
</organism>
<dbReference type="SUPFAM" id="SSF48264">
    <property type="entry name" value="Cytochrome P450"/>
    <property type="match status" value="1"/>
</dbReference>
<dbReference type="InterPro" id="IPR002403">
    <property type="entry name" value="Cyt_P450_E_grp-IV"/>
</dbReference>
<keyword evidence="3 5" id="KW-0479">Metal-binding</keyword>
<dbReference type="Gene3D" id="1.10.630.10">
    <property type="entry name" value="Cytochrome P450"/>
    <property type="match status" value="1"/>
</dbReference>
<feature type="binding site" description="axial binding residue" evidence="5">
    <location>
        <position position="455"/>
    </location>
    <ligand>
        <name>heme</name>
        <dbReference type="ChEBI" id="CHEBI:30413"/>
    </ligand>
    <ligandPart>
        <name>Fe</name>
        <dbReference type="ChEBI" id="CHEBI:18248"/>
    </ligandPart>
</feature>
<comment type="caution">
    <text evidence="7">The sequence shown here is derived from an EMBL/GenBank/DDBJ whole genome shotgun (WGS) entry which is preliminary data.</text>
</comment>
<dbReference type="EMBL" id="MU003768">
    <property type="protein sequence ID" value="KAF2725188.1"/>
    <property type="molecule type" value="Genomic_DNA"/>
</dbReference>
<dbReference type="InterPro" id="IPR036396">
    <property type="entry name" value="Cyt_P450_sf"/>
</dbReference>
<comment type="cofactor">
    <cofactor evidence="1 5">
        <name>heme</name>
        <dbReference type="ChEBI" id="CHEBI:30413"/>
    </cofactor>
</comment>
<dbReference type="PANTHER" id="PTHR47582">
    <property type="entry name" value="P450, PUTATIVE (EUROFUNG)-RELATED"/>
    <property type="match status" value="1"/>
</dbReference>
<keyword evidence="4 5" id="KW-0408">Iron</keyword>
<keyword evidence="8" id="KW-1185">Reference proteome</keyword>
<evidence type="ECO:0000256" key="2">
    <source>
        <dbReference type="ARBA" id="ARBA00010617"/>
    </source>
</evidence>
<dbReference type="InterPro" id="IPR053007">
    <property type="entry name" value="CYP450_monoxygenase_sec-met"/>
</dbReference>
<evidence type="ECO:0000256" key="4">
    <source>
        <dbReference type="ARBA" id="ARBA00023004"/>
    </source>
</evidence>
<name>A0A9P4UTZ6_9PEZI</name>
<evidence type="ECO:0000313" key="8">
    <source>
        <dbReference type="Proteomes" id="UP000799441"/>
    </source>
</evidence>
<accession>A0A9P4UTZ6</accession>